<reference evidence="1" key="1">
    <citation type="submission" date="2023-06" db="EMBL/GenBank/DDBJ databases">
        <title>Genome-scale phylogeny and comparative genomics of the fungal order Sordariales.</title>
        <authorList>
            <consortium name="Lawrence Berkeley National Laboratory"/>
            <person name="Hensen N."/>
            <person name="Bonometti L."/>
            <person name="Westerberg I."/>
            <person name="Brannstrom I.O."/>
            <person name="Guillou S."/>
            <person name="Cros-Aarteil S."/>
            <person name="Calhoun S."/>
            <person name="Haridas S."/>
            <person name="Kuo A."/>
            <person name="Mondo S."/>
            <person name="Pangilinan J."/>
            <person name="Riley R."/>
            <person name="Labutti K."/>
            <person name="Andreopoulos B."/>
            <person name="Lipzen A."/>
            <person name="Chen C."/>
            <person name="Yanf M."/>
            <person name="Daum C."/>
            <person name="Ng V."/>
            <person name="Clum A."/>
            <person name="Steindorff A."/>
            <person name="Ohm R."/>
            <person name="Martin F."/>
            <person name="Silar P."/>
            <person name="Natvig D."/>
            <person name="Lalanne C."/>
            <person name="Gautier V."/>
            <person name="Ament-Velasquez S.L."/>
            <person name="Kruys A."/>
            <person name="Hutchinson M.I."/>
            <person name="Powell A.J."/>
            <person name="Barry K."/>
            <person name="Miller A.N."/>
            <person name="Grigoriev I.V."/>
            <person name="Debuchy R."/>
            <person name="Gladieux P."/>
            <person name="Thoren M.H."/>
            <person name="Johannesson H."/>
        </authorList>
    </citation>
    <scope>NUCLEOTIDE SEQUENCE</scope>
    <source>
        <strain evidence="1">8032-3</strain>
    </source>
</reference>
<dbReference type="EMBL" id="MU839041">
    <property type="protein sequence ID" value="KAK1762179.1"/>
    <property type="molecule type" value="Genomic_DNA"/>
</dbReference>
<evidence type="ECO:0000313" key="1">
    <source>
        <dbReference type="EMBL" id="KAK1762179.1"/>
    </source>
</evidence>
<gene>
    <name evidence="1" type="ORF">QBC33DRAFT_601981</name>
</gene>
<keyword evidence="2" id="KW-1185">Reference proteome</keyword>
<sequence>MMEQFTLPFLPMLADDDIRKSTLAYPSNVRRWRPATEADCGLWFHTEVSNIILPARFDYPAVLQKIEAKPPSLVVQIPETVDIVYDLSHPNSGKYPLVIGEWKRNLIDPERVAGKGASRVCCRICYNAWCQRQYAIEYECPYMFCLFCFDGEQLLLLQFWATSLEDMNDCLVDCWVIPHRNNSPGCTLRYAFHRLLIQGFRRCQGLSGLTVSINGLTPALRELFSGTPVFRIESGKLVYSHPQNSDGCIFHRELEVTHGSFYWAFYGQPIVGDNGEVLRDTRPMWARVFVGVAKLSMFAMTGIEIQVP</sequence>
<dbReference type="RefSeq" id="XP_060278392.1">
    <property type="nucleotide sequence ID" value="XM_060432133.1"/>
</dbReference>
<comment type="caution">
    <text evidence="1">The sequence shown here is derived from an EMBL/GenBank/DDBJ whole genome shotgun (WGS) entry which is preliminary data.</text>
</comment>
<protein>
    <submittedName>
        <fullName evidence="1">Uncharacterized protein</fullName>
    </submittedName>
</protein>
<dbReference type="GeneID" id="85315320"/>
<accession>A0AAJ0FHH4</accession>
<name>A0AAJ0FHH4_9PEZI</name>
<dbReference type="AlphaFoldDB" id="A0AAJ0FHH4"/>
<proteinExistence type="predicted"/>
<organism evidence="1 2">
    <name type="scientific">Phialemonium atrogriseum</name>
    <dbReference type="NCBI Taxonomy" id="1093897"/>
    <lineage>
        <taxon>Eukaryota</taxon>
        <taxon>Fungi</taxon>
        <taxon>Dikarya</taxon>
        <taxon>Ascomycota</taxon>
        <taxon>Pezizomycotina</taxon>
        <taxon>Sordariomycetes</taxon>
        <taxon>Sordariomycetidae</taxon>
        <taxon>Cephalothecales</taxon>
        <taxon>Cephalothecaceae</taxon>
        <taxon>Phialemonium</taxon>
    </lineage>
</organism>
<dbReference type="Proteomes" id="UP001244011">
    <property type="component" value="Unassembled WGS sequence"/>
</dbReference>
<evidence type="ECO:0000313" key="2">
    <source>
        <dbReference type="Proteomes" id="UP001244011"/>
    </source>
</evidence>